<comment type="similarity">
    <text evidence="1 4">Belongs to the glycosyl hydrolase 28 family.</text>
</comment>
<dbReference type="EMBL" id="WDED01000006">
    <property type="protein sequence ID" value="KAB6149034.1"/>
    <property type="molecule type" value="Genomic_DNA"/>
</dbReference>
<keyword evidence="2 4" id="KW-0378">Hydrolase</keyword>
<dbReference type="InterPro" id="IPR011050">
    <property type="entry name" value="Pectin_lyase_fold/virulence"/>
</dbReference>
<dbReference type="SUPFAM" id="SSF51126">
    <property type="entry name" value="Pectin lyase-like"/>
    <property type="match status" value="1"/>
</dbReference>
<dbReference type="InterPro" id="IPR051801">
    <property type="entry name" value="GH28_Enzymes"/>
</dbReference>
<dbReference type="SMART" id="SM00710">
    <property type="entry name" value="PbH1"/>
    <property type="match status" value="4"/>
</dbReference>
<gene>
    <name evidence="5" type="ORF">GA398_05860</name>
</gene>
<reference evidence="5 6" key="1">
    <citation type="journal article" date="2019" name="Nat. Med.">
        <title>A library of human gut bacterial isolates paired with longitudinal multiomics data enables mechanistic microbiome research.</title>
        <authorList>
            <person name="Poyet M."/>
            <person name="Groussin M."/>
            <person name="Gibbons S.M."/>
            <person name="Avila-Pacheco J."/>
            <person name="Jiang X."/>
            <person name="Kearney S.M."/>
            <person name="Perrotta A.R."/>
            <person name="Berdy B."/>
            <person name="Zhao S."/>
            <person name="Lieberman T.D."/>
            <person name="Swanson P.K."/>
            <person name="Smith M."/>
            <person name="Roesemann S."/>
            <person name="Alexander J.E."/>
            <person name="Rich S.A."/>
            <person name="Livny J."/>
            <person name="Vlamakis H."/>
            <person name="Clish C."/>
            <person name="Bullock K."/>
            <person name="Deik A."/>
            <person name="Scott J."/>
            <person name="Pierce K.A."/>
            <person name="Xavier R.J."/>
            <person name="Alm E.J."/>
        </authorList>
    </citation>
    <scope>NUCLEOTIDE SEQUENCE [LARGE SCALE GENOMIC DNA]</scope>
    <source>
        <strain evidence="5 6">BIOML-A58</strain>
    </source>
</reference>
<dbReference type="InterPro" id="IPR012334">
    <property type="entry name" value="Pectin_lyas_fold"/>
</dbReference>
<dbReference type="GO" id="GO:0004650">
    <property type="term" value="F:polygalacturonase activity"/>
    <property type="evidence" value="ECO:0007669"/>
    <property type="project" value="InterPro"/>
</dbReference>
<dbReference type="Gene3D" id="2.160.20.10">
    <property type="entry name" value="Single-stranded right-handed beta-helix, Pectin lyase-like"/>
    <property type="match status" value="1"/>
</dbReference>
<organism evidence="5 6">
    <name type="scientific">Bacteroides xylanisolvens</name>
    <dbReference type="NCBI Taxonomy" id="371601"/>
    <lineage>
        <taxon>Bacteria</taxon>
        <taxon>Pseudomonadati</taxon>
        <taxon>Bacteroidota</taxon>
        <taxon>Bacteroidia</taxon>
        <taxon>Bacteroidales</taxon>
        <taxon>Bacteroidaceae</taxon>
        <taxon>Bacteroides</taxon>
    </lineage>
</organism>
<comment type="caution">
    <text evidence="5">The sequence shown here is derived from an EMBL/GenBank/DDBJ whole genome shotgun (WGS) entry which is preliminary data.</text>
</comment>
<dbReference type="AlphaFoldDB" id="A0A7J5Q175"/>
<evidence type="ECO:0000256" key="2">
    <source>
        <dbReference type="ARBA" id="ARBA00022801"/>
    </source>
</evidence>
<sequence length="457" mass="51191">MMKVFSLFALIILFPFYLWANVIDIAQRGAKNDGLTDNTLCIQDAIDECHKKGGGVVLLSGGGKYLSGTLFLKSYVTLRIGNGTTLLASPRIEDYSEDTHKNMYKSESHMDRCFIYAENANSIVLDGYGTIDGNGFVSNFPRQRPMMIRFKDCRRITLKDLSLVNPAAWVSAWLYCDDITVSGIRIVSRVNRNGDGLDFDGCTNVRVTNSSFDTSDDCICLQTSKPDSPCRNVVVNNCTFTSKWAGIRIGLLSRAEISSVTVSNCTFNDIDDAGLKIQQNEGGCMSDMIFSNLVMKNVPRPVFMTFCKQRACVDAPKEQLDSLNYMKRFFFTNFIVNNDGLDKNSVFLFSGIPGHYIEDVYLNGIYFNIAGGGTEEEAERKNIPEFDLNSMKNHWPEYRCLGGVLPASGFYLRHVRGINFSNVIVKTKEKEVRPLVKEENVSGLKTFNLEKQYSAAE</sequence>
<proteinExistence type="inferred from homology"/>
<evidence type="ECO:0000256" key="4">
    <source>
        <dbReference type="RuleBase" id="RU361169"/>
    </source>
</evidence>
<dbReference type="InterPro" id="IPR006626">
    <property type="entry name" value="PbH1"/>
</dbReference>
<dbReference type="GO" id="GO:0005975">
    <property type="term" value="P:carbohydrate metabolic process"/>
    <property type="evidence" value="ECO:0007669"/>
    <property type="project" value="InterPro"/>
</dbReference>
<dbReference type="RefSeq" id="WP_151934342.1">
    <property type="nucleotide sequence ID" value="NZ_WDED01000006.1"/>
</dbReference>
<dbReference type="Proteomes" id="UP000434604">
    <property type="component" value="Unassembled WGS sequence"/>
</dbReference>
<dbReference type="Pfam" id="PF00295">
    <property type="entry name" value="Glyco_hydro_28"/>
    <property type="match status" value="1"/>
</dbReference>
<name>A0A7J5Q175_9BACE</name>
<dbReference type="InterPro" id="IPR000743">
    <property type="entry name" value="Glyco_hydro_28"/>
</dbReference>
<dbReference type="PANTHER" id="PTHR31339">
    <property type="entry name" value="PECTIN LYASE-RELATED"/>
    <property type="match status" value="1"/>
</dbReference>
<dbReference type="PANTHER" id="PTHR31339:SF9">
    <property type="entry name" value="PLASMIN AND FIBRONECTIN-BINDING PROTEIN A"/>
    <property type="match status" value="1"/>
</dbReference>
<accession>A0A7J5Q175</accession>
<evidence type="ECO:0000313" key="6">
    <source>
        <dbReference type="Proteomes" id="UP000434604"/>
    </source>
</evidence>
<evidence type="ECO:0000313" key="5">
    <source>
        <dbReference type="EMBL" id="KAB6149034.1"/>
    </source>
</evidence>
<keyword evidence="3 4" id="KW-0326">Glycosidase</keyword>
<evidence type="ECO:0000256" key="1">
    <source>
        <dbReference type="ARBA" id="ARBA00008834"/>
    </source>
</evidence>
<protein>
    <submittedName>
        <fullName evidence="5">Glycoside hydrolase family 28 protein</fullName>
    </submittedName>
</protein>
<evidence type="ECO:0000256" key="3">
    <source>
        <dbReference type="ARBA" id="ARBA00023295"/>
    </source>
</evidence>